<proteinExistence type="predicted"/>
<protein>
    <submittedName>
        <fullName evidence="1">Uncharacterized protein</fullName>
    </submittedName>
</protein>
<evidence type="ECO:0000313" key="2">
    <source>
        <dbReference type="Proteomes" id="UP001172155"/>
    </source>
</evidence>
<name>A0AA40BQM8_9PEZI</name>
<accession>A0AA40BQM8</accession>
<keyword evidence="2" id="KW-1185">Reference proteome</keyword>
<dbReference type="AlphaFoldDB" id="A0AA40BQM8"/>
<comment type="caution">
    <text evidence="1">The sequence shown here is derived from an EMBL/GenBank/DDBJ whole genome shotgun (WGS) entry which is preliminary data.</text>
</comment>
<reference evidence="1" key="1">
    <citation type="submission" date="2023-06" db="EMBL/GenBank/DDBJ databases">
        <title>Genome-scale phylogeny and comparative genomics of the fungal order Sordariales.</title>
        <authorList>
            <consortium name="Lawrence Berkeley National Laboratory"/>
            <person name="Hensen N."/>
            <person name="Bonometti L."/>
            <person name="Westerberg I."/>
            <person name="Brannstrom I.O."/>
            <person name="Guillou S."/>
            <person name="Cros-Aarteil S."/>
            <person name="Calhoun S."/>
            <person name="Haridas S."/>
            <person name="Kuo A."/>
            <person name="Mondo S."/>
            <person name="Pangilinan J."/>
            <person name="Riley R."/>
            <person name="LaButti K."/>
            <person name="Andreopoulos B."/>
            <person name="Lipzen A."/>
            <person name="Chen C."/>
            <person name="Yanf M."/>
            <person name="Daum C."/>
            <person name="Ng V."/>
            <person name="Clum A."/>
            <person name="Steindorff A."/>
            <person name="Ohm R."/>
            <person name="Martin F."/>
            <person name="Silar P."/>
            <person name="Natvig D."/>
            <person name="Lalanne C."/>
            <person name="Gautier V."/>
            <person name="Ament-velasquez S.L."/>
            <person name="Kruys A."/>
            <person name="Hutchinson M.I."/>
            <person name="Powell A.J."/>
            <person name="Barry K."/>
            <person name="Miller A.N."/>
            <person name="Grigoriev I.V."/>
            <person name="Debuchy R."/>
            <person name="Gladieux P."/>
            <person name="Thoren M.H."/>
            <person name="Johannesson H."/>
        </authorList>
    </citation>
    <scope>NUCLEOTIDE SEQUENCE</scope>
    <source>
        <strain evidence="1">SMH3187-1</strain>
    </source>
</reference>
<sequence length="88" mass="9799">MGGREGVWAWWRTGWGWTGVWYPAGIVLTTEWYLRGAGGGRWGVSSWAGVIWFGQFAVSIPRWFACEGGLDLPLSLCEIVGWCGNTCR</sequence>
<evidence type="ECO:0000313" key="1">
    <source>
        <dbReference type="EMBL" id="KAK0738478.1"/>
    </source>
</evidence>
<dbReference type="EMBL" id="JAUKUD010000007">
    <property type="protein sequence ID" value="KAK0738478.1"/>
    <property type="molecule type" value="Genomic_DNA"/>
</dbReference>
<organism evidence="1 2">
    <name type="scientific">Schizothecium vesticola</name>
    <dbReference type="NCBI Taxonomy" id="314040"/>
    <lineage>
        <taxon>Eukaryota</taxon>
        <taxon>Fungi</taxon>
        <taxon>Dikarya</taxon>
        <taxon>Ascomycota</taxon>
        <taxon>Pezizomycotina</taxon>
        <taxon>Sordariomycetes</taxon>
        <taxon>Sordariomycetidae</taxon>
        <taxon>Sordariales</taxon>
        <taxon>Schizotheciaceae</taxon>
        <taxon>Schizothecium</taxon>
    </lineage>
</organism>
<dbReference type="Proteomes" id="UP001172155">
    <property type="component" value="Unassembled WGS sequence"/>
</dbReference>
<gene>
    <name evidence="1" type="ORF">B0T18DRAFT_247537</name>
</gene>